<accession>A0A238J3Q1</accession>
<feature type="domain" description="Transglycosylase SLT" evidence="3">
    <location>
        <begin position="95"/>
        <end position="175"/>
    </location>
</feature>
<dbReference type="CDD" id="cd00442">
    <property type="entry name" value="Lyz-like"/>
    <property type="match status" value="1"/>
</dbReference>
<evidence type="ECO:0000313" key="4">
    <source>
        <dbReference type="EMBL" id="SMX24795.1"/>
    </source>
</evidence>
<proteinExistence type="inferred from homology"/>
<dbReference type="EMBL" id="FXXQ01000010">
    <property type="protein sequence ID" value="SMX24795.1"/>
    <property type="molecule type" value="Genomic_DNA"/>
</dbReference>
<evidence type="ECO:0000256" key="2">
    <source>
        <dbReference type="SAM" id="SignalP"/>
    </source>
</evidence>
<reference evidence="4 5" key="1">
    <citation type="submission" date="2017-05" db="EMBL/GenBank/DDBJ databases">
        <authorList>
            <person name="Song R."/>
            <person name="Chenine A.L."/>
            <person name="Ruprecht R.M."/>
        </authorList>
    </citation>
    <scope>NUCLEOTIDE SEQUENCE [LARGE SCALE GENOMIC DNA]</scope>
    <source>
        <strain evidence="4 5">CECT 8489</strain>
    </source>
</reference>
<feature type="signal peptide" evidence="2">
    <location>
        <begin position="1"/>
        <end position="20"/>
    </location>
</feature>
<name>A0A238J3Q1_9RHOB</name>
<gene>
    <name evidence="4" type="ORF">BOA8489_02924</name>
</gene>
<dbReference type="Gene3D" id="1.10.530.10">
    <property type="match status" value="1"/>
</dbReference>
<evidence type="ECO:0000313" key="5">
    <source>
        <dbReference type="Proteomes" id="UP000201838"/>
    </source>
</evidence>
<dbReference type="InterPro" id="IPR008258">
    <property type="entry name" value="Transglycosylase_SLT_dom_1"/>
</dbReference>
<dbReference type="SUPFAM" id="SSF53955">
    <property type="entry name" value="Lysozyme-like"/>
    <property type="match status" value="1"/>
</dbReference>
<keyword evidence="2" id="KW-0732">Signal</keyword>
<organism evidence="4 5">
    <name type="scientific">Boseongicola aestuarii</name>
    <dbReference type="NCBI Taxonomy" id="1470561"/>
    <lineage>
        <taxon>Bacteria</taxon>
        <taxon>Pseudomonadati</taxon>
        <taxon>Pseudomonadota</taxon>
        <taxon>Alphaproteobacteria</taxon>
        <taxon>Rhodobacterales</taxon>
        <taxon>Paracoccaceae</taxon>
        <taxon>Boseongicola</taxon>
    </lineage>
</organism>
<dbReference type="Pfam" id="PF01464">
    <property type="entry name" value="SLT"/>
    <property type="match status" value="1"/>
</dbReference>
<keyword evidence="5" id="KW-1185">Reference proteome</keyword>
<dbReference type="RefSeq" id="WP_245813880.1">
    <property type="nucleotide sequence ID" value="NZ_FXXQ01000010.1"/>
</dbReference>
<evidence type="ECO:0000256" key="1">
    <source>
        <dbReference type="ARBA" id="ARBA00009387"/>
    </source>
</evidence>
<protein>
    <submittedName>
        <fullName evidence="4">Transglycosylase SLT domain protein</fullName>
    </submittedName>
</protein>
<comment type="similarity">
    <text evidence="1">Belongs to the virb1 family.</text>
</comment>
<feature type="chain" id="PRO_5011991708" evidence="2">
    <location>
        <begin position="21"/>
        <end position="232"/>
    </location>
</feature>
<dbReference type="InterPro" id="IPR023346">
    <property type="entry name" value="Lysozyme-like_dom_sf"/>
</dbReference>
<sequence length="232" mass="25582">MIGKTAIFLVLMGLGSGAFAQEGPLISQTHAAPQALAVAPASRDNHLPRTSWENRRNGALWTRIALAAVASHGAPLLEVVPRDIAEWCPAYPDQTAENRAAFWAALLSTLSRYESTWNPNAVGGNGRWFGLMQIFPPTAEFRDCRVQTGEGLKRASANLNCAIRIMATTVPRDGAISVKNTRWRGVAADCGPIRNDWKRRDMQRYTRKQTYCRALGEVRPKKRPETQAALAE</sequence>
<evidence type="ECO:0000259" key="3">
    <source>
        <dbReference type="Pfam" id="PF01464"/>
    </source>
</evidence>
<dbReference type="Proteomes" id="UP000201838">
    <property type="component" value="Unassembled WGS sequence"/>
</dbReference>
<dbReference type="AlphaFoldDB" id="A0A238J3Q1"/>